<accession>A0A1F6UM67</accession>
<dbReference type="Gene3D" id="3.40.30.10">
    <property type="entry name" value="Glutaredoxin"/>
    <property type="match status" value="1"/>
</dbReference>
<protein>
    <submittedName>
        <fullName evidence="1">Ferredoxin</fullName>
    </submittedName>
</protein>
<evidence type="ECO:0000313" key="2">
    <source>
        <dbReference type="Proteomes" id="UP000177950"/>
    </source>
</evidence>
<dbReference type="Pfam" id="PF01257">
    <property type="entry name" value="2Fe-2S_thioredx"/>
    <property type="match status" value="1"/>
</dbReference>
<dbReference type="CDD" id="cd02980">
    <property type="entry name" value="TRX_Fd_family"/>
    <property type="match status" value="1"/>
</dbReference>
<dbReference type="SUPFAM" id="SSF52833">
    <property type="entry name" value="Thioredoxin-like"/>
    <property type="match status" value="1"/>
</dbReference>
<sequence length="104" mass="11769">MTEPYYRYHVFFCINQRDNGEPCCADKGSAGLRDYAKQRIKQLGLSGKGGVRINNAGCLDRCAEGPVMVIYPEGTWYTYVDKEDVDEIIDAHLVHGRAVERLKI</sequence>
<reference evidence="1 2" key="1">
    <citation type="journal article" date="2016" name="Nat. Commun.">
        <title>Thousands of microbial genomes shed light on interconnected biogeochemical processes in an aquifer system.</title>
        <authorList>
            <person name="Anantharaman K."/>
            <person name="Brown C.T."/>
            <person name="Hug L.A."/>
            <person name="Sharon I."/>
            <person name="Castelle C.J."/>
            <person name="Probst A.J."/>
            <person name="Thomas B.C."/>
            <person name="Singh A."/>
            <person name="Wilkins M.J."/>
            <person name="Karaoz U."/>
            <person name="Brodie E.L."/>
            <person name="Williams K.H."/>
            <person name="Hubbard S.S."/>
            <person name="Banfield J.F."/>
        </authorList>
    </citation>
    <scope>NUCLEOTIDE SEQUENCE [LARGE SCALE GENOMIC DNA]</scope>
</reference>
<dbReference type="Proteomes" id="UP000177950">
    <property type="component" value="Unassembled WGS sequence"/>
</dbReference>
<organism evidence="1 2">
    <name type="scientific">Candidatus Muproteobacteria bacterium RBG_19FT_COMBO_61_10</name>
    <dbReference type="NCBI Taxonomy" id="1817761"/>
    <lineage>
        <taxon>Bacteria</taxon>
        <taxon>Pseudomonadati</taxon>
        <taxon>Pseudomonadota</taxon>
        <taxon>Candidatus Muproteobacteria</taxon>
    </lineage>
</organism>
<comment type="caution">
    <text evidence="1">The sequence shown here is derived from an EMBL/GenBank/DDBJ whole genome shotgun (WGS) entry which is preliminary data.</text>
</comment>
<gene>
    <name evidence="1" type="ORF">A2V58_03600</name>
</gene>
<proteinExistence type="predicted"/>
<dbReference type="InterPro" id="IPR036249">
    <property type="entry name" value="Thioredoxin-like_sf"/>
</dbReference>
<dbReference type="EMBL" id="MFSV01000079">
    <property type="protein sequence ID" value="OGI58465.1"/>
    <property type="molecule type" value="Genomic_DNA"/>
</dbReference>
<evidence type="ECO:0000313" key="1">
    <source>
        <dbReference type="EMBL" id="OGI58465.1"/>
    </source>
</evidence>
<name>A0A1F6UM67_9PROT</name>
<dbReference type="AlphaFoldDB" id="A0A1F6UM67"/>